<dbReference type="Gene3D" id="1.10.287.130">
    <property type="match status" value="1"/>
</dbReference>
<dbReference type="Pfam" id="PF07494">
    <property type="entry name" value="Reg_prop"/>
    <property type="match status" value="2"/>
</dbReference>
<evidence type="ECO:0000256" key="4">
    <source>
        <dbReference type="PROSITE-ProRule" id="PRU00169"/>
    </source>
</evidence>
<gene>
    <name evidence="7" type="ORF">HBF26_12675</name>
</gene>
<dbReference type="CDD" id="cd00082">
    <property type="entry name" value="HisKA"/>
    <property type="match status" value="1"/>
</dbReference>
<dbReference type="InterPro" id="IPR015943">
    <property type="entry name" value="WD40/YVTN_repeat-like_dom_sf"/>
</dbReference>
<dbReference type="InterPro" id="IPR001789">
    <property type="entry name" value="Sig_transdc_resp-reg_receiver"/>
</dbReference>
<dbReference type="SUPFAM" id="SSF55874">
    <property type="entry name" value="ATPase domain of HSP90 chaperone/DNA topoisomerase II/histidine kinase"/>
    <property type="match status" value="1"/>
</dbReference>
<dbReference type="SMART" id="SM00387">
    <property type="entry name" value="HATPase_c"/>
    <property type="match status" value="1"/>
</dbReference>
<dbReference type="Pfam" id="PF00072">
    <property type="entry name" value="Response_reg"/>
    <property type="match status" value="1"/>
</dbReference>
<reference evidence="7 8" key="1">
    <citation type="journal article" date="2011" name="Curr. Microbiol.">
        <title>Luteibacter jiangsuensis sp. nov.: a methamidophos-degrading bacterium isolated from a methamidophos-manufacturing factory.</title>
        <authorList>
            <person name="Wang L."/>
            <person name="Wang G.L."/>
            <person name="Li S.P."/>
            <person name="Jiang J.D."/>
        </authorList>
    </citation>
    <scope>NUCLEOTIDE SEQUENCE [LARGE SCALE GENOMIC DNA]</scope>
    <source>
        <strain evidence="7 8">CGMCC 1.10133</strain>
    </source>
</reference>
<dbReference type="PANTHER" id="PTHR43547">
    <property type="entry name" value="TWO-COMPONENT HISTIDINE KINASE"/>
    <property type="match status" value="1"/>
</dbReference>
<feature type="domain" description="Histidine kinase" evidence="5">
    <location>
        <begin position="804"/>
        <end position="1020"/>
    </location>
</feature>
<feature type="domain" description="Response regulatory" evidence="6">
    <location>
        <begin position="1045"/>
        <end position="1157"/>
    </location>
</feature>
<dbReference type="InterPro" id="IPR003661">
    <property type="entry name" value="HisK_dim/P_dom"/>
</dbReference>
<comment type="catalytic activity">
    <reaction evidence="1">
        <text>ATP + protein L-histidine = ADP + protein N-phospho-L-histidine.</text>
        <dbReference type="EC" id="2.7.13.3"/>
    </reaction>
</comment>
<protein>
    <recommendedName>
        <fullName evidence="2">histidine kinase</fullName>
        <ecNumber evidence="2">2.7.13.3</ecNumber>
    </recommendedName>
</protein>
<dbReference type="SUPFAM" id="SSF63829">
    <property type="entry name" value="Calcium-dependent phosphotriesterase"/>
    <property type="match status" value="2"/>
</dbReference>
<dbReference type="InterPro" id="IPR003594">
    <property type="entry name" value="HATPase_dom"/>
</dbReference>
<evidence type="ECO:0000256" key="2">
    <source>
        <dbReference type="ARBA" id="ARBA00012438"/>
    </source>
</evidence>
<keyword evidence="3" id="KW-0597">Phosphoprotein</keyword>
<dbReference type="Pfam" id="PF02518">
    <property type="entry name" value="HATPase_c"/>
    <property type="match status" value="1"/>
</dbReference>
<evidence type="ECO:0000256" key="3">
    <source>
        <dbReference type="ARBA" id="ARBA00022553"/>
    </source>
</evidence>
<dbReference type="Gene3D" id="2.130.10.10">
    <property type="entry name" value="YVTN repeat-like/Quinoprotein amine dehydrogenase"/>
    <property type="match status" value="4"/>
</dbReference>
<dbReference type="EC" id="2.7.13.3" evidence="2"/>
<dbReference type="Pfam" id="PF00512">
    <property type="entry name" value="HisKA"/>
    <property type="match status" value="1"/>
</dbReference>
<comment type="caution">
    <text evidence="7">The sequence shown here is derived from an EMBL/GenBank/DDBJ whole genome shotgun (WGS) entry which is preliminary data.</text>
</comment>
<dbReference type="InterPro" id="IPR011110">
    <property type="entry name" value="Reg_prop"/>
</dbReference>
<comment type="caution">
    <text evidence="4">Lacks conserved residue(s) required for the propagation of feature annotation.</text>
</comment>
<dbReference type="InterPro" id="IPR011123">
    <property type="entry name" value="Y_Y_Y"/>
</dbReference>
<evidence type="ECO:0000313" key="8">
    <source>
        <dbReference type="Proteomes" id="UP001429601"/>
    </source>
</evidence>
<dbReference type="Gene3D" id="3.40.50.2300">
    <property type="match status" value="1"/>
</dbReference>
<dbReference type="InterPro" id="IPR013783">
    <property type="entry name" value="Ig-like_fold"/>
</dbReference>
<dbReference type="Proteomes" id="UP001429601">
    <property type="component" value="Unassembled WGS sequence"/>
</dbReference>
<keyword evidence="8" id="KW-1185">Reference proteome</keyword>
<dbReference type="EMBL" id="JAAQQR010000005">
    <property type="protein sequence ID" value="NID05746.1"/>
    <property type="molecule type" value="Genomic_DNA"/>
</dbReference>
<proteinExistence type="predicted"/>
<organism evidence="7 8">
    <name type="scientific">Luteibacter jiangsuensis</name>
    <dbReference type="NCBI Taxonomy" id="637577"/>
    <lineage>
        <taxon>Bacteria</taxon>
        <taxon>Pseudomonadati</taxon>
        <taxon>Pseudomonadota</taxon>
        <taxon>Gammaproteobacteria</taxon>
        <taxon>Lysobacterales</taxon>
        <taxon>Rhodanobacteraceae</taxon>
        <taxon>Luteibacter</taxon>
    </lineage>
</organism>
<dbReference type="SMART" id="SM00448">
    <property type="entry name" value="REC"/>
    <property type="match status" value="1"/>
</dbReference>
<dbReference type="PANTHER" id="PTHR43547:SF2">
    <property type="entry name" value="HYBRID SIGNAL TRANSDUCTION HISTIDINE KINASE C"/>
    <property type="match status" value="1"/>
</dbReference>
<dbReference type="Gene3D" id="3.30.565.10">
    <property type="entry name" value="Histidine kinase-like ATPase, C-terminal domain"/>
    <property type="match status" value="1"/>
</dbReference>
<dbReference type="InterPro" id="IPR036097">
    <property type="entry name" value="HisK_dim/P_sf"/>
</dbReference>
<dbReference type="SUPFAM" id="SSF52172">
    <property type="entry name" value="CheY-like"/>
    <property type="match status" value="1"/>
</dbReference>
<evidence type="ECO:0000313" key="7">
    <source>
        <dbReference type="EMBL" id="NID05746.1"/>
    </source>
</evidence>
<dbReference type="PRINTS" id="PR00344">
    <property type="entry name" value="BCTRLSENSOR"/>
</dbReference>
<dbReference type="InterPro" id="IPR011006">
    <property type="entry name" value="CheY-like_superfamily"/>
</dbReference>
<dbReference type="InterPro" id="IPR004358">
    <property type="entry name" value="Sig_transdc_His_kin-like_C"/>
</dbReference>
<dbReference type="Gene3D" id="2.60.40.10">
    <property type="entry name" value="Immunoglobulins"/>
    <property type="match status" value="1"/>
</dbReference>
<evidence type="ECO:0000256" key="1">
    <source>
        <dbReference type="ARBA" id="ARBA00000085"/>
    </source>
</evidence>
<sequence length="1169" mass="127472">MAAEQDPRRRAVAWRWLFAALVAVCSCGWGEAFASAVQLPLTVYAQDSGLTSLSVVRMYEDRDGFLWVGTEKGLYRFDGLGFNALGQAQGFQTSEVIGLDEDSDGHLWVASRAGLQRRGRNGKFDWVRPDGKPLFADRGQTLAADGRGGMLVVSGHRLLQLTQDAAGRWTAGPLEPVAETGAGDTTALLHRNGTTWFGCGSTLCRLRNGVFTRYGTDQGVPADKWLGLLDSRDGSLWARGIRHVIRLAPGASEFTVHDMPGGHTEVAASSIDIVEDRAGRIVTRIDVGMARWDGARWELYDPGNGLPDVGVSSMVADQDGMIWMGTYGRGVYYWSSADAVENWTAAQGLSGSLVWSIARGDARSVWLAGEAGGEVIVPDEGRAHRWPLAVPPPTQAHAVIADREGAIWYFLFDGRVLRYELATKRTTEVGVLPYLVRGALLDRAGRFWAYTLGGLYEVDAAAREVKPAAPSLIPSTMCSDMAEDADGRLWAACSSGLYRRNAQGWARVRVLPDELPGGYENVAVTPDGRLWLSSLQPGLLVGRVGDGGDVTVAPVDDPLLADTRFYFLRPDRRGRLWAGGGNGVDVLDQGAWVRLSMRDGLLWDETNHGAFFADDDGTVWIGAPIGLTHVLDPEQLLAPRQIRPLLLASTYGGHDVAPAATVAFRNAAALVLRFGAAGNSAGHPVRFRYRLSGVDEDWVDTAQREVRYASLPPGDYRFELAAVDVNRRSKSEPVAFTLTVSPPWWLTPWAYAGEAVAVLMLIVLAWRWRTRLLIAHAQRLEGIVQKRTAELRQSLQARRMLLAHVGHDLRAPLGAIMNAVRRWRVGDAGRDYPRIIERHVRQQMELIDDLLEFSRGELTGLQLEPQAGYLHGFIHDVAEQASLLVERHGNRFECRFDERMPAVVAADFRRLRQVLLNLLGNAAKFTHDGTVVFRVDAVPERAGRVRLVFTVEDTGIGMDAGALESLQQPFTRGGNAMQHEGSGLGLAIVVQLLQHMGTKLDAESVPGSGSRFSFAADFDLADEDELEAEFEAGGDIGEVDGEGRAILVVEPHPIRRAVLCDLLDGYGFESIPVADASAALEAVRIESLSLVVTEQRLPGSDGWRLLHAIRQIDPSVPVLLYAALSPRLPPGGSLEFDDVLLKPATAAEFMACVMRLVEPVTDNETGTAG</sequence>
<dbReference type="SMART" id="SM00388">
    <property type="entry name" value="HisKA"/>
    <property type="match status" value="1"/>
</dbReference>
<dbReference type="RefSeq" id="WP_167126937.1">
    <property type="nucleotide sequence ID" value="NZ_JAAQQR010000005.1"/>
</dbReference>
<dbReference type="SUPFAM" id="SSF47384">
    <property type="entry name" value="Homodimeric domain of signal transducing histidine kinase"/>
    <property type="match status" value="1"/>
</dbReference>
<dbReference type="CDD" id="cd16922">
    <property type="entry name" value="HATPase_EvgS-ArcB-TorS-like"/>
    <property type="match status" value="1"/>
</dbReference>
<dbReference type="PROSITE" id="PS50109">
    <property type="entry name" value="HIS_KIN"/>
    <property type="match status" value="1"/>
</dbReference>
<evidence type="ECO:0000259" key="5">
    <source>
        <dbReference type="PROSITE" id="PS50109"/>
    </source>
</evidence>
<dbReference type="InterPro" id="IPR005467">
    <property type="entry name" value="His_kinase_dom"/>
</dbReference>
<evidence type="ECO:0000259" key="6">
    <source>
        <dbReference type="PROSITE" id="PS50110"/>
    </source>
</evidence>
<dbReference type="InterPro" id="IPR036890">
    <property type="entry name" value="HATPase_C_sf"/>
</dbReference>
<dbReference type="PROSITE" id="PS50110">
    <property type="entry name" value="RESPONSE_REGULATORY"/>
    <property type="match status" value="1"/>
</dbReference>
<accession>A0ABX0Q7M6</accession>
<dbReference type="CDD" id="cd00156">
    <property type="entry name" value="REC"/>
    <property type="match status" value="1"/>
</dbReference>
<dbReference type="Pfam" id="PF07495">
    <property type="entry name" value="Y_Y_Y"/>
    <property type="match status" value="1"/>
</dbReference>
<name>A0ABX0Q7M6_9GAMM</name>